<dbReference type="RefSeq" id="WP_207599910.1">
    <property type="nucleotide sequence ID" value="NZ_JAFNJU010000007.1"/>
</dbReference>
<dbReference type="AlphaFoldDB" id="A0A939HDP3"/>
<evidence type="ECO:0000313" key="2">
    <source>
        <dbReference type="EMBL" id="MBO1265388.1"/>
    </source>
</evidence>
<dbReference type="InterPro" id="IPR036388">
    <property type="entry name" value="WH-like_DNA-bd_sf"/>
</dbReference>
<accession>A0A939HDP3</accession>
<dbReference type="SUPFAM" id="SSF46785">
    <property type="entry name" value="Winged helix' DNA-binding domain"/>
    <property type="match status" value="1"/>
</dbReference>
<evidence type="ECO:0000313" key="3">
    <source>
        <dbReference type="Proteomes" id="UP000664218"/>
    </source>
</evidence>
<dbReference type="GO" id="GO:0003700">
    <property type="term" value="F:DNA-binding transcription factor activity"/>
    <property type="evidence" value="ECO:0007669"/>
    <property type="project" value="InterPro"/>
</dbReference>
<organism evidence="2 3">
    <name type="scientific">Proteiniclasticum aestuarii</name>
    <dbReference type="NCBI Taxonomy" id="2817862"/>
    <lineage>
        <taxon>Bacteria</taxon>
        <taxon>Bacillati</taxon>
        <taxon>Bacillota</taxon>
        <taxon>Clostridia</taxon>
        <taxon>Eubacteriales</taxon>
        <taxon>Clostridiaceae</taxon>
        <taxon>Proteiniclasticum</taxon>
    </lineage>
</organism>
<feature type="domain" description="HTH marR-type" evidence="1">
    <location>
        <begin position="33"/>
        <end position="91"/>
    </location>
</feature>
<evidence type="ECO:0000259" key="1">
    <source>
        <dbReference type="Pfam" id="PF01047"/>
    </source>
</evidence>
<comment type="caution">
    <text evidence="2">The sequence shown here is derived from an EMBL/GenBank/DDBJ whole genome shotgun (WGS) entry which is preliminary data.</text>
</comment>
<dbReference type="Gene3D" id="1.10.10.10">
    <property type="entry name" value="Winged helix-like DNA-binding domain superfamily/Winged helix DNA-binding domain"/>
    <property type="match status" value="1"/>
</dbReference>
<reference evidence="2" key="1">
    <citation type="submission" date="2021-03" db="EMBL/GenBank/DDBJ databases">
        <title>Proteiniclasticum marinus sp. nov., isolated from tidal flat sediment.</title>
        <authorList>
            <person name="Namirimu T."/>
            <person name="Yang J.-A."/>
            <person name="Yang S.-H."/>
            <person name="Kim Y.-J."/>
            <person name="Kwon K.K."/>
        </authorList>
    </citation>
    <scope>NUCLEOTIDE SEQUENCE</scope>
    <source>
        <strain evidence="2">SCR006</strain>
    </source>
</reference>
<dbReference type="InterPro" id="IPR000835">
    <property type="entry name" value="HTH_MarR-typ"/>
</dbReference>
<dbReference type="Pfam" id="PF01047">
    <property type="entry name" value="MarR"/>
    <property type="match status" value="1"/>
</dbReference>
<dbReference type="InterPro" id="IPR036390">
    <property type="entry name" value="WH_DNA-bd_sf"/>
</dbReference>
<dbReference type="Proteomes" id="UP000664218">
    <property type="component" value="Unassembled WGS sequence"/>
</dbReference>
<name>A0A939HDP3_9CLOT</name>
<proteinExistence type="predicted"/>
<dbReference type="EMBL" id="JAFNJU010000007">
    <property type="protein sequence ID" value="MBO1265388.1"/>
    <property type="molecule type" value="Genomic_DNA"/>
</dbReference>
<sequence>MDFKIMDALYTKLLKINHLMGERLADIAREEDLNPSELMIVLDVKNNPHTDLQSVCDRLGMKKSMASKAIRKLIEFGYIESHICETDQRKVSLTGIESSCHELCKESTLLSTFRDLDNPQYDVAVILKSLDDLLEVLSPESNEKKRSSSGT</sequence>
<protein>
    <submittedName>
        <fullName evidence="2">MarR family transcriptional regulator</fullName>
    </submittedName>
</protein>
<gene>
    <name evidence="2" type="ORF">J3A84_10130</name>
</gene>
<keyword evidence="3" id="KW-1185">Reference proteome</keyword>